<evidence type="ECO:0000313" key="2">
    <source>
        <dbReference type="EMBL" id="GFO44928.1"/>
    </source>
</evidence>
<comment type="caution">
    <text evidence="2">The sequence shown here is derived from an EMBL/GenBank/DDBJ whole genome shotgun (WGS) entry which is preliminary data.</text>
</comment>
<dbReference type="EMBL" id="BLXT01007988">
    <property type="protein sequence ID" value="GFO44928.1"/>
    <property type="molecule type" value="Genomic_DNA"/>
</dbReference>
<reference evidence="2 3" key="1">
    <citation type="journal article" date="2021" name="Elife">
        <title>Chloroplast acquisition without the gene transfer in kleptoplastic sea slugs, Plakobranchus ocellatus.</title>
        <authorList>
            <person name="Maeda T."/>
            <person name="Takahashi S."/>
            <person name="Yoshida T."/>
            <person name="Shimamura S."/>
            <person name="Takaki Y."/>
            <person name="Nagai Y."/>
            <person name="Toyoda A."/>
            <person name="Suzuki Y."/>
            <person name="Arimoto A."/>
            <person name="Ishii H."/>
            <person name="Satoh N."/>
            <person name="Nishiyama T."/>
            <person name="Hasebe M."/>
            <person name="Maruyama T."/>
            <person name="Minagawa J."/>
            <person name="Obokata J."/>
            <person name="Shigenobu S."/>
        </authorList>
    </citation>
    <scope>NUCLEOTIDE SEQUENCE [LARGE SCALE GENOMIC DNA]</scope>
</reference>
<evidence type="ECO:0000256" key="1">
    <source>
        <dbReference type="SAM" id="MobiDB-lite"/>
    </source>
</evidence>
<dbReference type="Proteomes" id="UP000735302">
    <property type="component" value="Unassembled WGS sequence"/>
</dbReference>
<proteinExistence type="predicted"/>
<feature type="compositionally biased region" description="Polar residues" evidence="1">
    <location>
        <begin position="35"/>
        <end position="44"/>
    </location>
</feature>
<evidence type="ECO:0000313" key="3">
    <source>
        <dbReference type="Proteomes" id="UP000735302"/>
    </source>
</evidence>
<protein>
    <submittedName>
        <fullName evidence="2">Uncharacterized protein</fullName>
    </submittedName>
</protein>
<gene>
    <name evidence="2" type="ORF">PoB_007143300</name>
</gene>
<dbReference type="AlphaFoldDB" id="A0AAV4DKW1"/>
<sequence>MDSMEEDEQLEEEVDLQPDMEVDESEDDSETRSELGQSFSSSKLNTEDGMTMPIFANGRYMNPWKSWQRPKLTNLFKLYFYTKDKSKIPGKLVCLVNN</sequence>
<feature type="region of interest" description="Disordered" evidence="1">
    <location>
        <begin position="1"/>
        <end position="47"/>
    </location>
</feature>
<accession>A0AAV4DKW1</accession>
<name>A0AAV4DKW1_9GAST</name>
<feature type="compositionally biased region" description="Acidic residues" evidence="1">
    <location>
        <begin position="1"/>
        <end position="29"/>
    </location>
</feature>
<organism evidence="2 3">
    <name type="scientific">Plakobranchus ocellatus</name>
    <dbReference type="NCBI Taxonomy" id="259542"/>
    <lineage>
        <taxon>Eukaryota</taxon>
        <taxon>Metazoa</taxon>
        <taxon>Spiralia</taxon>
        <taxon>Lophotrochozoa</taxon>
        <taxon>Mollusca</taxon>
        <taxon>Gastropoda</taxon>
        <taxon>Heterobranchia</taxon>
        <taxon>Euthyneura</taxon>
        <taxon>Panpulmonata</taxon>
        <taxon>Sacoglossa</taxon>
        <taxon>Placobranchoidea</taxon>
        <taxon>Plakobranchidae</taxon>
        <taxon>Plakobranchus</taxon>
    </lineage>
</organism>
<keyword evidence="3" id="KW-1185">Reference proteome</keyword>